<dbReference type="PROSITE" id="PS01156">
    <property type="entry name" value="TONB_DEPENDENT_REC_2"/>
    <property type="match status" value="1"/>
</dbReference>
<keyword evidence="8" id="KW-0406">Ion transport</keyword>
<protein>
    <submittedName>
        <fullName evidence="17">TonB-dependent receptor</fullName>
    </submittedName>
</protein>
<reference evidence="17 18" key="1">
    <citation type="submission" date="2021-08" db="EMBL/GenBank/DDBJ databases">
        <authorList>
            <person name="Zhang D."/>
            <person name="Zhang A."/>
            <person name="Wang L."/>
        </authorList>
    </citation>
    <scope>NUCLEOTIDE SEQUENCE [LARGE SCALE GENOMIC DNA]</scope>
    <source>
        <strain evidence="17 18">WL0086</strain>
    </source>
</reference>
<evidence type="ECO:0000259" key="15">
    <source>
        <dbReference type="Pfam" id="PF00593"/>
    </source>
</evidence>
<keyword evidence="17" id="KW-0675">Receptor</keyword>
<keyword evidence="2 12" id="KW-0813">Transport</keyword>
<evidence type="ECO:0000256" key="13">
    <source>
        <dbReference type="RuleBase" id="RU003357"/>
    </source>
</evidence>
<dbReference type="InterPro" id="IPR010917">
    <property type="entry name" value="TonB_rcpt_CS"/>
</dbReference>
<keyword evidence="7" id="KW-0408">Iron</keyword>
<name>A0ABZ1C6B0_9BACT</name>
<dbReference type="PROSITE" id="PS52016">
    <property type="entry name" value="TONB_DEPENDENT_REC_3"/>
    <property type="match status" value="1"/>
</dbReference>
<dbReference type="RefSeq" id="WP_221030735.1">
    <property type="nucleotide sequence ID" value="NZ_CP139781.1"/>
</dbReference>
<dbReference type="EMBL" id="CP139781">
    <property type="protein sequence ID" value="WRQ86900.1"/>
    <property type="molecule type" value="Genomic_DNA"/>
</dbReference>
<dbReference type="InterPro" id="IPR036942">
    <property type="entry name" value="Beta-barrel_TonB_sf"/>
</dbReference>
<sequence length="739" mass="81013">MKSKSILLSLLVLPGAVLSFAQTTVPTDSEVLTLDALEVTGEKLGRTLQESQISVAALRGVELEASTDTEMSEIFNRTANTFTSAQGFTIRGIPNSGFTFSEGSDMATVLVDGATVDAQMYSFEGVSVWDMDQVEILRGPQSTTQGRNSLAGAVIARTRAPTFYWDGALRATYGENNTHQLALAAGGPLVPDLLAFRVTVDDRSTDGSITNVTRNEDDWEYAENRTLRGKLLLQPKSWQGFSALATFAHTDSANNNRAYAYGSTIDELYDRLAYENTAAMFDSESKLASLEINQEFANGWLLTATTGWSDLIVDTLYDGDRTPTEDLEYGYGYDNDSLTQEIRLLAKGDTWSLLTGLYYAESLRSYYSDGPFYYTVPAPLDQVFGLPTGARALLSVQSDSSIETTNQAIYLNGDWEPNERWTLSAGLRFDREEADRDSAQNILLLQGFPDNYALIDVPSLGIPAGTPANVALQAIAGDATAAALGDDAFNTVLPSAGITYHWTPDISTGLSYTRGYRSGGVSFNQRRASIVGFDPEFTSNYEFSFRSVWQDGKVMFNANAFYVDWTDQQVAVQLSSDVYDRQVENAGQSEYYGFEVELREDLGHGWSAYQSLGHTQTEFVEFTSTAGDYSGNAFPNSPQWTLSAGLSYQRAEGLFGNLAVSYVDDSFTAAENDPDFVLPARTLVNAKLGYRWGQWSAYVYAQNLFDEDYLDNLWSQSATLLGARPGAPRVAGVGIEAKF</sequence>
<dbReference type="PANTHER" id="PTHR32552:SF81">
    <property type="entry name" value="TONB-DEPENDENT OUTER MEMBRANE RECEPTOR"/>
    <property type="match status" value="1"/>
</dbReference>
<reference evidence="17 18" key="2">
    <citation type="submission" date="2023-12" db="EMBL/GenBank/DDBJ databases">
        <title>Description of an unclassified Opitutus bacterium of Verrucomicrobiota.</title>
        <authorList>
            <person name="Zhang D.-F."/>
        </authorList>
    </citation>
    <scope>NUCLEOTIDE SEQUENCE [LARGE SCALE GENOMIC DNA]</scope>
    <source>
        <strain evidence="17 18">WL0086</strain>
    </source>
</reference>
<evidence type="ECO:0000256" key="5">
    <source>
        <dbReference type="ARBA" id="ARBA00022692"/>
    </source>
</evidence>
<evidence type="ECO:0000313" key="18">
    <source>
        <dbReference type="Proteomes" id="UP000738431"/>
    </source>
</evidence>
<keyword evidence="6 14" id="KW-0732">Signal</keyword>
<evidence type="ECO:0000313" key="17">
    <source>
        <dbReference type="EMBL" id="WRQ86900.1"/>
    </source>
</evidence>
<keyword evidence="11 12" id="KW-0998">Cell outer membrane</keyword>
<evidence type="ECO:0000256" key="12">
    <source>
        <dbReference type="PROSITE-ProRule" id="PRU01360"/>
    </source>
</evidence>
<organism evidence="17 18">
    <name type="scientific">Actomonas aquatica</name>
    <dbReference type="NCBI Taxonomy" id="2866162"/>
    <lineage>
        <taxon>Bacteria</taxon>
        <taxon>Pseudomonadati</taxon>
        <taxon>Verrucomicrobiota</taxon>
        <taxon>Opitutia</taxon>
        <taxon>Opitutales</taxon>
        <taxon>Opitutaceae</taxon>
        <taxon>Actomonas</taxon>
    </lineage>
</organism>
<dbReference type="SUPFAM" id="SSF56935">
    <property type="entry name" value="Porins"/>
    <property type="match status" value="1"/>
</dbReference>
<proteinExistence type="inferred from homology"/>
<feature type="domain" description="TonB-dependent receptor plug" evidence="16">
    <location>
        <begin position="48"/>
        <end position="153"/>
    </location>
</feature>
<dbReference type="Pfam" id="PF07715">
    <property type="entry name" value="Plug"/>
    <property type="match status" value="1"/>
</dbReference>
<comment type="subcellular location">
    <subcellularLocation>
        <location evidence="1 12">Cell outer membrane</location>
        <topology evidence="1 12">Multi-pass membrane protein</topology>
    </subcellularLocation>
</comment>
<keyword evidence="5 12" id="KW-0812">Transmembrane</keyword>
<evidence type="ECO:0000256" key="10">
    <source>
        <dbReference type="ARBA" id="ARBA00023136"/>
    </source>
</evidence>
<feature type="chain" id="PRO_5047038879" evidence="14">
    <location>
        <begin position="22"/>
        <end position="739"/>
    </location>
</feature>
<evidence type="ECO:0000256" key="14">
    <source>
        <dbReference type="SAM" id="SignalP"/>
    </source>
</evidence>
<evidence type="ECO:0000256" key="6">
    <source>
        <dbReference type="ARBA" id="ARBA00022729"/>
    </source>
</evidence>
<dbReference type="Pfam" id="PF00593">
    <property type="entry name" value="TonB_dep_Rec_b-barrel"/>
    <property type="match status" value="1"/>
</dbReference>
<feature type="domain" description="TonB-dependent receptor-like beta-barrel" evidence="15">
    <location>
        <begin position="251"/>
        <end position="704"/>
    </location>
</feature>
<feature type="signal peptide" evidence="14">
    <location>
        <begin position="1"/>
        <end position="21"/>
    </location>
</feature>
<keyword evidence="9 13" id="KW-0798">TonB box</keyword>
<keyword evidence="4" id="KW-0410">Iron transport</keyword>
<evidence type="ECO:0000256" key="8">
    <source>
        <dbReference type="ARBA" id="ARBA00023065"/>
    </source>
</evidence>
<keyword evidence="3 12" id="KW-1134">Transmembrane beta strand</keyword>
<dbReference type="PANTHER" id="PTHR32552">
    <property type="entry name" value="FERRICHROME IRON RECEPTOR-RELATED"/>
    <property type="match status" value="1"/>
</dbReference>
<keyword evidence="18" id="KW-1185">Reference proteome</keyword>
<evidence type="ECO:0000256" key="1">
    <source>
        <dbReference type="ARBA" id="ARBA00004571"/>
    </source>
</evidence>
<dbReference type="InterPro" id="IPR039426">
    <property type="entry name" value="TonB-dep_rcpt-like"/>
</dbReference>
<dbReference type="Gene3D" id="2.40.170.20">
    <property type="entry name" value="TonB-dependent receptor, beta-barrel domain"/>
    <property type="match status" value="1"/>
</dbReference>
<comment type="similarity">
    <text evidence="12 13">Belongs to the TonB-dependent receptor family.</text>
</comment>
<dbReference type="InterPro" id="IPR012910">
    <property type="entry name" value="Plug_dom"/>
</dbReference>
<evidence type="ECO:0000259" key="16">
    <source>
        <dbReference type="Pfam" id="PF07715"/>
    </source>
</evidence>
<evidence type="ECO:0000256" key="4">
    <source>
        <dbReference type="ARBA" id="ARBA00022496"/>
    </source>
</evidence>
<dbReference type="Proteomes" id="UP000738431">
    <property type="component" value="Chromosome"/>
</dbReference>
<keyword evidence="10 12" id="KW-0472">Membrane</keyword>
<evidence type="ECO:0000256" key="7">
    <source>
        <dbReference type="ARBA" id="ARBA00023004"/>
    </source>
</evidence>
<dbReference type="InterPro" id="IPR000531">
    <property type="entry name" value="Beta-barrel_TonB"/>
</dbReference>
<evidence type="ECO:0000256" key="3">
    <source>
        <dbReference type="ARBA" id="ARBA00022452"/>
    </source>
</evidence>
<evidence type="ECO:0000256" key="11">
    <source>
        <dbReference type="ARBA" id="ARBA00023237"/>
    </source>
</evidence>
<gene>
    <name evidence="17" type="ORF">K1X11_018970</name>
</gene>
<evidence type="ECO:0000256" key="2">
    <source>
        <dbReference type="ARBA" id="ARBA00022448"/>
    </source>
</evidence>
<accession>A0ABZ1C6B0</accession>
<evidence type="ECO:0000256" key="9">
    <source>
        <dbReference type="ARBA" id="ARBA00023077"/>
    </source>
</evidence>